<dbReference type="SMART" id="SM00516">
    <property type="entry name" value="SEC14"/>
    <property type="match status" value="1"/>
</dbReference>
<dbReference type="PANTHER" id="PTHR23324:SF83">
    <property type="entry name" value="SEC14-LIKE PROTEIN 2"/>
    <property type="match status" value="1"/>
</dbReference>
<dbReference type="Pfam" id="PF00650">
    <property type="entry name" value="CRAL_TRIO"/>
    <property type="match status" value="1"/>
</dbReference>
<dbReference type="InterPro" id="IPR001251">
    <property type="entry name" value="CRAL-TRIO_dom"/>
</dbReference>
<feature type="compositionally biased region" description="Basic and acidic residues" evidence="1">
    <location>
        <begin position="408"/>
        <end position="421"/>
    </location>
</feature>
<accession>A0A9N8EIT5</accession>
<dbReference type="SUPFAM" id="SSF52087">
    <property type="entry name" value="CRAL/TRIO domain"/>
    <property type="match status" value="1"/>
</dbReference>
<comment type="caution">
    <text evidence="3">The sequence shown here is derived from an EMBL/GenBank/DDBJ whole genome shotgun (WGS) entry which is preliminary data.</text>
</comment>
<dbReference type="EMBL" id="CAICTM010001056">
    <property type="protein sequence ID" value="CAB9519914.1"/>
    <property type="molecule type" value="Genomic_DNA"/>
</dbReference>
<dbReference type="CDD" id="cd00170">
    <property type="entry name" value="SEC14"/>
    <property type="match status" value="1"/>
</dbReference>
<sequence length="421" mass="48319">MKISKQWAVSRLSGLSRSGSMCDEMDESNSHATLPKEPDRGATQSEPDSNMLKSWSEERLQAIAKRWKLSDEEQSKLKQLQPLLADIRHKKNDPEEVVRFLKEAHSIKGTELMFRKFIDFRIRQVDTILQDYQPHPVMKSHFPITILNGTDKDGDCIWLERTGVTDVYGLYKYFGKAGIMRYQLWAREKAMHTPWSQAYKAEKDQSPRVICILDMQGLNSSHMNPVLLPILADVVNIIQNYYCGFIKKIIVIREPPIFKVLWSLVKHFFNQSMKELIEFSGSNNYLAVLGKYIDDLEETLPPCLLEGARGTIAEGMPQRMDGGPVPMRPKPRHVLNNASESDTNAVQLQRAILHGSEGFHRDQMQRHCVRILLKGRHKHEANTGTHGGFKCRRNRTRSSSINPAISKDQQHHHDNPQDAYI</sequence>
<dbReference type="InterPro" id="IPR036865">
    <property type="entry name" value="CRAL-TRIO_dom_sf"/>
</dbReference>
<dbReference type="InterPro" id="IPR051064">
    <property type="entry name" value="SEC14/CRAL-TRIO_domain"/>
</dbReference>
<feature type="compositionally biased region" description="Polar residues" evidence="1">
    <location>
        <begin position="42"/>
        <end position="53"/>
    </location>
</feature>
<feature type="compositionally biased region" description="Low complexity" evidence="1">
    <location>
        <begin position="10"/>
        <end position="20"/>
    </location>
</feature>
<dbReference type="Gene3D" id="3.40.525.10">
    <property type="entry name" value="CRAL-TRIO lipid binding domain"/>
    <property type="match status" value="1"/>
</dbReference>
<feature type="region of interest" description="Disordered" evidence="1">
    <location>
        <begin position="379"/>
        <end position="421"/>
    </location>
</feature>
<evidence type="ECO:0000259" key="2">
    <source>
        <dbReference type="PROSITE" id="PS50191"/>
    </source>
</evidence>
<dbReference type="PANTHER" id="PTHR23324">
    <property type="entry name" value="SEC14 RELATED PROTEIN"/>
    <property type="match status" value="1"/>
</dbReference>
<feature type="domain" description="CRAL-TRIO" evidence="2">
    <location>
        <begin position="134"/>
        <end position="313"/>
    </location>
</feature>
<name>A0A9N8EIT5_9STRA</name>
<protein>
    <recommendedName>
        <fullName evidence="2">CRAL-TRIO domain-containing protein</fullName>
    </recommendedName>
</protein>
<dbReference type="OrthoDB" id="59899at2759"/>
<evidence type="ECO:0000256" key="1">
    <source>
        <dbReference type="SAM" id="MobiDB-lite"/>
    </source>
</evidence>
<evidence type="ECO:0000313" key="4">
    <source>
        <dbReference type="Proteomes" id="UP001153069"/>
    </source>
</evidence>
<dbReference type="AlphaFoldDB" id="A0A9N8EIT5"/>
<gene>
    <name evidence="3" type="ORF">SEMRO_1058_G236350.2</name>
</gene>
<reference evidence="3" key="1">
    <citation type="submission" date="2020-06" db="EMBL/GenBank/DDBJ databases">
        <authorList>
            <consortium name="Plant Systems Biology data submission"/>
        </authorList>
    </citation>
    <scope>NUCLEOTIDE SEQUENCE</scope>
    <source>
        <strain evidence="3">D6</strain>
    </source>
</reference>
<dbReference type="GO" id="GO:0005737">
    <property type="term" value="C:cytoplasm"/>
    <property type="evidence" value="ECO:0007669"/>
    <property type="project" value="TreeGrafter"/>
</dbReference>
<proteinExistence type="predicted"/>
<keyword evidence="4" id="KW-1185">Reference proteome</keyword>
<dbReference type="PROSITE" id="PS50191">
    <property type="entry name" value="CRAL_TRIO"/>
    <property type="match status" value="1"/>
</dbReference>
<feature type="region of interest" description="Disordered" evidence="1">
    <location>
        <begin position="1"/>
        <end position="54"/>
    </location>
</feature>
<dbReference type="Proteomes" id="UP001153069">
    <property type="component" value="Unassembled WGS sequence"/>
</dbReference>
<evidence type="ECO:0000313" key="3">
    <source>
        <dbReference type="EMBL" id="CAB9519914.1"/>
    </source>
</evidence>
<organism evidence="3 4">
    <name type="scientific">Seminavis robusta</name>
    <dbReference type="NCBI Taxonomy" id="568900"/>
    <lineage>
        <taxon>Eukaryota</taxon>
        <taxon>Sar</taxon>
        <taxon>Stramenopiles</taxon>
        <taxon>Ochrophyta</taxon>
        <taxon>Bacillariophyta</taxon>
        <taxon>Bacillariophyceae</taxon>
        <taxon>Bacillariophycidae</taxon>
        <taxon>Naviculales</taxon>
        <taxon>Naviculaceae</taxon>
        <taxon>Seminavis</taxon>
    </lineage>
</organism>